<sequence length="109" mass="11479">MALFAHVPKRADASPSLDTDNWLSMAAAADEPAGEPAKPALAADFLSLAAAPTFAIMALLTAATGSADVICTTTRDTFPLTGMVPMYLLMTGFHLAPWLRLVSGGMKRW</sequence>
<dbReference type="Proteomes" id="UP000197269">
    <property type="component" value="Unassembled WGS sequence"/>
</dbReference>
<name>A0A2D0AAS0_9HYPH</name>
<dbReference type="EMBL" id="MXPU01000003">
    <property type="protein sequence ID" value="OWO95940.1"/>
    <property type="molecule type" value="Genomic_DNA"/>
</dbReference>
<feature type="transmembrane region" description="Helical" evidence="1">
    <location>
        <begin position="45"/>
        <end position="64"/>
    </location>
</feature>
<organism evidence="2 3">
    <name type="scientific">Rhizobium esperanzae</name>
    <dbReference type="NCBI Taxonomy" id="1967781"/>
    <lineage>
        <taxon>Bacteria</taxon>
        <taxon>Pseudomonadati</taxon>
        <taxon>Pseudomonadota</taxon>
        <taxon>Alphaproteobacteria</taxon>
        <taxon>Hyphomicrobiales</taxon>
        <taxon>Rhizobiaceae</taxon>
        <taxon>Rhizobium/Agrobacterium group</taxon>
        <taxon>Rhizobium</taxon>
    </lineage>
</organism>
<dbReference type="RefSeq" id="WP_088391428.1">
    <property type="nucleotide sequence ID" value="NZ_MXPU01000003.1"/>
</dbReference>
<keyword evidence="1" id="KW-1133">Transmembrane helix</keyword>
<feature type="transmembrane region" description="Helical" evidence="1">
    <location>
        <begin position="84"/>
        <end position="102"/>
    </location>
</feature>
<accession>A0A2D0AAS0</accession>
<gene>
    <name evidence="2" type="ORF">B5E41_04530</name>
</gene>
<dbReference type="AlphaFoldDB" id="A0A2D0AAS0"/>
<evidence type="ECO:0000313" key="2">
    <source>
        <dbReference type="EMBL" id="OWO95940.1"/>
    </source>
</evidence>
<evidence type="ECO:0000313" key="3">
    <source>
        <dbReference type="Proteomes" id="UP000197269"/>
    </source>
</evidence>
<proteinExistence type="predicted"/>
<reference evidence="2 3" key="1">
    <citation type="submission" date="2017-03" db="EMBL/GenBank/DDBJ databases">
        <title>Genome of strain Rhizobium sp. CNPSo 668.</title>
        <authorList>
            <person name="Ribeiro R."/>
        </authorList>
    </citation>
    <scope>NUCLEOTIDE SEQUENCE [LARGE SCALE GENOMIC DNA]</scope>
    <source>
        <strain evidence="2 3">CNPSo 668</strain>
    </source>
</reference>
<protein>
    <submittedName>
        <fullName evidence="2">Uncharacterized protein</fullName>
    </submittedName>
</protein>
<keyword evidence="1" id="KW-0812">Transmembrane</keyword>
<keyword evidence="1" id="KW-0472">Membrane</keyword>
<evidence type="ECO:0000256" key="1">
    <source>
        <dbReference type="SAM" id="Phobius"/>
    </source>
</evidence>
<comment type="caution">
    <text evidence="2">The sequence shown here is derived from an EMBL/GenBank/DDBJ whole genome shotgun (WGS) entry which is preliminary data.</text>
</comment>